<sequence>MIMIIIILLVLEWLISNPGTNPLPLEVNAVNKSGLTALDVLLIFASEAGDREIEEILRNAGARRARDMIMSLSTTPPYEITNNNIQTPSAANGPTTSDLCADNLVNYFKFKRGRDSPSDARTALLVIAVLVTTATFQAGLNPPGGVWQDTESNGGPRNPSYEAGRSIMGSYHPVNYLLFMVFNSIGFSVSIYMITVLISNFPFLWEFRACVLALYFTYNIAITSMAPNSLKVFLTAFSSALPSLSPLIAKLVSKLIMASRGFLTHLKHRFTC</sequence>
<keyword evidence="2 7" id="KW-0812">Transmembrane</keyword>
<organism evidence="10 11">
    <name type="scientific">Ziziphus jujuba</name>
    <name type="common">Chinese jujube</name>
    <name type="synonym">Ziziphus sativa</name>
    <dbReference type="NCBI Taxonomy" id="326968"/>
    <lineage>
        <taxon>Eukaryota</taxon>
        <taxon>Viridiplantae</taxon>
        <taxon>Streptophyta</taxon>
        <taxon>Embryophyta</taxon>
        <taxon>Tracheophyta</taxon>
        <taxon>Spermatophyta</taxon>
        <taxon>Magnoliopsida</taxon>
        <taxon>eudicotyledons</taxon>
        <taxon>Gunneridae</taxon>
        <taxon>Pentapetalae</taxon>
        <taxon>rosids</taxon>
        <taxon>fabids</taxon>
        <taxon>Rosales</taxon>
        <taxon>Rhamnaceae</taxon>
        <taxon>Paliureae</taxon>
        <taxon>Ziziphus</taxon>
    </lineage>
</organism>
<feature type="signal peptide" evidence="8">
    <location>
        <begin position="1"/>
        <end position="22"/>
    </location>
</feature>
<evidence type="ECO:0000256" key="5">
    <source>
        <dbReference type="ARBA" id="ARBA00023043"/>
    </source>
</evidence>
<dbReference type="PANTHER" id="PTHR24186">
    <property type="entry name" value="PROTEIN PHOSPHATASE 1 REGULATORY SUBUNIT"/>
    <property type="match status" value="1"/>
</dbReference>
<dbReference type="PANTHER" id="PTHR24186:SF56">
    <property type="entry name" value="PGG DOMAIN-CONTAINING PROTEIN"/>
    <property type="match status" value="1"/>
</dbReference>
<evidence type="ECO:0000256" key="3">
    <source>
        <dbReference type="ARBA" id="ARBA00022737"/>
    </source>
</evidence>
<feature type="transmembrane region" description="Helical" evidence="7">
    <location>
        <begin position="176"/>
        <end position="198"/>
    </location>
</feature>
<evidence type="ECO:0000259" key="9">
    <source>
        <dbReference type="Pfam" id="PF13962"/>
    </source>
</evidence>
<gene>
    <name evidence="11" type="primary">LOC107427233</name>
</gene>
<evidence type="ECO:0000313" key="10">
    <source>
        <dbReference type="Proteomes" id="UP001652623"/>
    </source>
</evidence>
<keyword evidence="3" id="KW-0677">Repeat</keyword>
<keyword evidence="4 7" id="KW-1133">Transmembrane helix</keyword>
<evidence type="ECO:0000256" key="2">
    <source>
        <dbReference type="ARBA" id="ARBA00022692"/>
    </source>
</evidence>
<feature type="domain" description="PGG" evidence="9">
    <location>
        <begin position="119"/>
        <end position="225"/>
    </location>
</feature>
<reference evidence="11" key="1">
    <citation type="submission" date="2025-08" db="UniProtKB">
        <authorList>
            <consortium name="RefSeq"/>
        </authorList>
    </citation>
    <scope>IDENTIFICATION</scope>
    <source>
        <tissue evidence="11">Seedling</tissue>
    </source>
</reference>
<evidence type="ECO:0000256" key="4">
    <source>
        <dbReference type="ARBA" id="ARBA00022989"/>
    </source>
</evidence>
<evidence type="ECO:0000313" key="11">
    <source>
        <dbReference type="RefSeq" id="XP_060675843.1"/>
    </source>
</evidence>
<proteinExistence type="predicted"/>
<keyword evidence="5" id="KW-0040">ANK repeat</keyword>
<evidence type="ECO:0000256" key="1">
    <source>
        <dbReference type="ARBA" id="ARBA00004141"/>
    </source>
</evidence>
<evidence type="ECO:0000256" key="7">
    <source>
        <dbReference type="SAM" id="Phobius"/>
    </source>
</evidence>
<evidence type="ECO:0000256" key="6">
    <source>
        <dbReference type="ARBA" id="ARBA00023136"/>
    </source>
</evidence>
<feature type="transmembrane region" description="Helical" evidence="7">
    <location>
        <begin position="122"/>
        <end position="140"/>
    </location>
</feature>
<dbReference type="Pfam" id="PF13962">
    <property type="entry name" value="PGG"/>
    <property type="match status" value="1"/>
</dbReference>
<keyword evidence="6 7" id="KW-0472">Membrane</keyword>
<comment type="subcellular location">
    <subcellularLocation>
        <location evidence="1">Membrane</location>
        <topology evidence="1">Multi-pass membrane protein</topology>
    </subcellularLocation>
</comment>
<feature type="transmembrane region" description="Helical" evidence="7">
    <location>
        <begin position="205"/>
        <end position="226"/>
    </location>
</feature>
<dbReference type="Proteomes" id="UP001652623">
    <property type="component" value="Chromosome 8"/>
</dbReference>
<name>A0ABM4AGI9_ZIZJJ</name>
<feature type="chain" id="PRO_5047079545" evidence="8">
    <location>
        <begin position="23"/>
        <end position="272"/>
    </location>
</feature>
<dbReference type="RefSeq" id="XP_060675843.1">
    <property type="nucleotide sequence ID" value="XM_060819860.1"/>
</dbReference>
<dbReference type="InterPro" id="IPR026961">
    <property type="entry name" value="PGG_dom"/>
</dbReference>
<dbReference type="GeneID" id="107427233"/>
<feature type="transmembrane region" description="Helical" evidence="7">
    <location>
        <begin position="232"/>
        <end position="252"/>
    </location>
</feature>
<keyword evidence="8" id="KW-0732">Signal</keyword>
<protein>
    <submittedName>
        <fullName evidence="11">Uncharacterized protein LOC107427233</fullName>
    </submittedName>
</protein>
<evidence type="ECO:0000256" key="8">
    <source>
        <dbReference type="SAM" id="SignalP"/>
    </source>
</evidence>
<keyword evidence="10" id="KW-1185">Reference proteome</keyword>
<accession>A0ABM4AGI9</accession>